<keyword evidence="8" id="KW-1185">Reference proteome</keyword>
<dbReference type="KEGG" id="mzh:Mzhil_1324"/>
<feature type="transmembrane region" description="Helical" evidence="6">
    <location>
        <begin position="232"/>
        <end position="254"/>
    </location>
</feature>
<sequence length="359" mass="40214" precursor="true">MEHSSKMWQAIIVLVILTSVLAYALYPFINAFLTAFILYVIFKPLHRFLTVDHKIRSDISAIIVLIVSALIILIPVHILLALVYLQIQALFLDTTWLFSYIELATSYIHIIESIVLPFEIDLELENRLMEFFSTLSNLISGAAVDAMSAIGQILIEIVIMYFLFFYLLIGDKSKFAQTFRNAIPFNEDNTKKLLDKFSSLVKTILFSSGIIAFIQGAILTITFLLLGIEGAFFWGFVTLILSFLPMVGPPVIWVPTLALQLIQGDYFIAVGVLIGGIIHTLVDEVLRPLVQKRVGQIHPLVTIVGVLTGLKMFGLLGIILGPLLISYVLLIALMVHDEYLSGPDSNKYEQLICELIKHD</sequence>
<feature type="transmembrane region" description="Helical" evidence="6">
    <location>
        <begin position="12"/>
        <end position="42"/>
    </location>
</feature>
<dbReference type="Pfam" id="PF01594">
    <property type="entry name" value="AI-2E_transport"/>
    <property type="match status" value="1"/>
</dbReference>
<evidence type="ECO:0000313" key="8">
    <source>
        <dbReference type="Proteomes" id="UP000006622"/>
    </source>
</evidence>
<evidence type="ECO:0000256" key="5">
    <source>
        <dbReference type="ARBA" id="ARBA00023136"/>
    </source>
</evidence>
<feature type="transmembrane region" description="Helical" evidence="6">
    <location>
        <begin position="97"/>
        <end position="118"/>
    </location>
</feature>
<dbReference type="GeneID" id="10822960"/>
<feature type="transmembrane region" description="Helical" evidence="6">
    <location>
        <begin position="138"/>
        <end position="169"/>
    </location>
</feature>
<evidence type="ECO:0000313" key="7">
    <source>
        <dbReference type="EMBL" id="AEH61173.1"/>
    </source>
</evidence>
<keyword evidence="3 6" id="KW-0812">Transmembrane</keyword>
<dbReference type="HOGENOM" id="CLU_041771_0_0_2"/>
<name>F7XNC3_METZD</name>
<accession>F7XNC3</accession>
<comment type="subcellular location">
    <subcellularLocation>
        <location evidence="1">Membrane</location>
        <topology evidence="1">Multi-pass membrane protein</topology>
    </subcellularLocation>
</comment>
<dbReference type="Proteomes" id="UP000006622">
    <property type="component" value="Chromosome"/>
</dbReference>
<dbReference type="OrthoDB" id="137390at2157"/>
<evidence type="ECO:0000256" key="1">
    <source>
        <dbReference type="ARBA" id="ARBA00004141"/>
    </source>
</evidence>
<dbReference type="STRING" id="679901.Mzhil_1324"/>
<evidence type="ECO:0000256" key="3">
    <source>
        <dbReference type="ARBA" id="ARBA00022692"/>
    </source>
</evidence>
<evidence type="ECO:0008006" key="9">
    <source>
        <dbReference type="Google" id="ProtNLM"/>
    </source>
</evidence>
<reference evidence="7 8" key="1">
    <citation type="submission" date="2010-07" db="EMBL/GenBank/DDBJ databases">
        <title>The complete genome of Methanosalsum zhilinae DSM 4017.</title>
        <authorList>
            <consortium name="US DOE Joint Genome Institute (JGI-PGF)"/>
            <person name="Lucas S."/>
            <person name="Copeland A."/>
            <person name="Lapidus A."/>
            <person name="Glavina del Rio T."/>
            <person name="Dalin E."/>
            <person name="Tice H."/>
            <person name="Bruce D."/>
            <person name="Goodwin L."/>
            <person name="Pitluck S."/>
            <person name="Kyrpides N."/>
            <person name="Mavromatis K."/>
            <person name="Ovchinnikova G."/>
            <person name="Daligault H."/>
            <person name="Detter J.C."/>
            <person name="Han C."/>
            <person name="Tapia R."/>
            <person name="Larimer F."/>
            <person name="Land M."/>
            <person name="Hauser L."/>
            <person name="Markowitz V."/>
            <person name="Cheng J.-F."/>
            <person name="Hugenholtz P."/>
            <person name="Woyke T."/>
            <person name="Wu D."/>
            <person name="Spring S."/>
            <person name="Schueler E."/>
            <person name="Brambilla E."/>
            <person name="Klenk H.-P."/>
            <person name="Eisen J.A."/>
        </authorList>
    </citation>
    <scope>NUCLEOTIDE SEQUENCE [LARGE SCALE GENOMIC DNA]</scope>
    <source>
        <strain evidence="8">DSM 4017 / NBRC 107636 / OCM 62 / WeN5</strain>
    </source>
</reference>
<dbReference type="PANTHER" id="PTHR21716:SF4">
    <property type="entry name" value="TRANSMEMBRANE PROTEIN 245"/>
    <property type="match status" value="1"/>
</dbReference>
<evidence type="ECO:0000256" key="2">
    <source>
        <dbReference type="ARBA" id="ARBA00009773"/>
    </source>
</evidence>
<organism evidence="7 8">
    <name type="scientific">Methanosalsum zhilinae (strain DSM 4017 / NBRC 107636 / OCM 62 / WeN5)</name>
    <name type="common">Methanohalophilus zhilinae</name>
    <dbReference type="NCBI Taxonomy" id="679901"/>
    <lineage>
        <taxon>Archaea</taxon>
        <taxon>Methanobacteriati</taxon>
        <taxon>Methanobacteriota</taxon>
        <taxon>Stenosarchaea group</taxon>
        <taxon>Methanomicrobia</taxon>
        <taxon>Methanosarcinales</taxon>
        <taxon>Methanosarcinaceae</taxon>
        <taxon>Methanosalsum</taxon>
    </lineage>
</organism>
<dbReference type="EMBL" id="CP002101">
    <property type="protein sequence ID" value="AEH61173.1"/>
    <property type="molecule type" value="Genomic_DNA"/>
</dbReference>
<protein>
    <recommendedName>
        <fullName evidence="9">AI-2E family transporter</fullName>
    </recommendedName>
</protein>
<keyword evidence="4 6" id="KW-1133">Transmembrane helix</keyword>
<proteinExistence type="inferred from homology"/>
<dbReference type="InterPro" id="IPR002549">
    <property type="entry name" value="AI-2E-like"/>
</dbReference>
<comment type="similarity">
    <text evidence="2">Belongs to the autoinducer-2 exporter (AI-2E) (TC 2.A.86) family.</text>
</comment>
<feature type="transmembrane region" description="Helical" evidence="6">
    <location>
        <begin position="204"/>
        <end position="226"/>
    </location>
</feature>
<gene>
    <name evidence="7" type="ordered locus">Mzhil_1324</name>
</gene>
<dbReference type="PANTHER" id="PTHR21716">
    <property type="entry name" value="TRANSMEMBRANE PROTEIN"/>
    <property type="match status" value="1"/>
</dbReference>
<dbReference type="RefSeq" id="WP_013898610.1">
    <property type="nucleotide sequence ID" value="NC_015676.1"/>
</dbReference>
<feature type="transmembrane region" description="Helical" evidence="6">
    <location>
        <begin position="312"/>
        <end position="335"/>
    </location>
</feature>
<dbReference type="GO" id="GO:0016020">
    <property type="term" value="C:membrane"/>
    <property type="evidence" value="ECO:0007669"/>
    <property type="project" value="UniProtKB-SubCell"/>
</dbReference>
<evidence type="ECO:0000256" key="6">
    <source>
        <dbReference type="SAM" id="Phobius"/>
    </source>
</evidence>
<feature type="transmembrane region" description="Helical" evidence="6">
    <location>
        <begin position="62"/>
        <end position="85"/>
    </location>
</feature>
<keyword evidence="5 6" id="KW-0472">Membrane</keyword>
<dbReference type="AlphaFoldDB" id="F7XNC3"/>
<evidence type="ECO:0000256" key="4">
    <source>
        <dbReference type="ARBA" id="ARBA00022989"/>
    </source>
</evidence>